<evidence type="ECO:0000313" key="1">
    <source>
        <dbReference type="EMBL" id="RMB02746.1"/>
    </source>
</evidence>
<dbReference type="InParanoid" id="A0A3M0C7H1"/>
<reference evidence="1 2" key="1">
    <citation type="submission" date="2018-10" db="EMBL/GenBank/DDBJ databases">
        <title>Genomic Encyclopedia of Archaeal and Bacterial Type Strains, Phase II (KMG-II): from individual species to whole genera.</title>
        <authorList>
            <person name="Goeker M."/>
        </authorList>
    </citation>
    <scope>NUCLEOTIDE SEQUENCE [LARGE SCALE GENOMIC DNA]</scope>
    <source>
        <strain evidence="1 2">DSM 25217</strain>
    </source>
</reference>
<dbReference type="EMBL" id="REFR01000014">
    <property type="protein sequence ID" value="RMB02746.1"/>
    <property type="molecule type" value="Genomic_DNA"/>
</dbReference>
<name>A0A3M0C7H1_9PROT</name>
<evidence type="ECO:0000313" key="2">
    <source>
        <dbReference type="Proteomes" id="UP000271227"/>
    </source>
</evidence>
<accession>A0A3M0C7H1</accession>
<protein>
    <submittedName>
        <fullName evidence="1">Uncharacterized protein</fullName>
    </submittedName>
</protein>
<dbReference type="Proteomes" id="UP000271227">
    <property type="component" value="Unassembled WGS sequence"/>
</dbReference>
<organism evidence="1 2">
    <name type="scientific">Eilatimonas milleporae</name>
    <dbReference type="NCBI Taxonomy" id="911205"/>
    <lineage>
        <taxon>Bacteria</taxon>
        <taxon>Pseudomonadati</taxon>
        <taxon>Pseudomonadota</taxon>
        <taxon>Alphaproteobacteria</taxon>
        <taxon>Kordiimonadales</taxon>
        <taxon>Kordiimonadaceae</taxon>
        <taxon>Eilatimonas</taxon>
    </lineage>
</organism>
<gene>
    <name evidence="1" type="ORF">BXY39_3097</name>
</gene>
<keyword evidence="2" id="KW-1185">Reference proteome</keyword>
<comment type="caution">
    <text evidence="1">The sequence shown here is derived from an EMBL/GenBank/DDBJ whole genome shotgun (WGS) entry which is preliminary data.</text>
</comment>
<proteinExistence type="predicted"/>
<sequence length="38" mass="4241">MDDDSRECYPYAFLLELGEVMDVKTEAAAEQMSKGIAL</sequence>
<dbReference type="AlphaFoldDB" id="A0A3M0C7H1"/>